<proteinExistence type="predicted"/>
<keyword evidence="2" id="KW-1185">Reference proteome</keyword>
<organism evidence="2">
    <name type="scientific">Coccidioides posadasii (strain RMSCC 757 / Silveira)</name>
    <name type="common">Valley fever fungus</name>
    <dbReference type="NCBI Taxonomy" id="443226"/>
    <lineage>
        <taxon>Eukaryota</taxon>
        <taxon>Fungi</taxon>
        <taxon>Dikarya</taxon>
        <taxon>Ascomycota</taxon>
        <taxon>Pezizomycotina</taxon>
        <taxon>Eurotiomycetes</taxon>
        <taxon>Eurotiomycetidae</taxon>
        <taxon>Onygenales</taxon>
        <taxon>Onygenaceae</taxon>
        <taxon>Coccidioides</taxon>
    </lineage>
</organism>
<evidence type="ECO:0000313" key="2">
    <source>
        <dbReference type="Proteomes" id="UP000002497"/>
    </source>
</evidence>
<name>E9CUP7_COCPS</name>
<dbReference type="HOGENOM" id="CLU_2372623_0_0_1"/>
<dbReference type="VEuPathDB" id="FungiDB:CPSG_01074"/>
<dbReference type="AlphaFoldDB" id="E9CUP7"/>
<evidence type="ECO:0000313" key="1">
    <source>
        <dbReference type="EMBL" id="EFW23175.1"/>
    </source>
</evidence>
<reference evidence="2" key="1">
    <citation type="journal article" date="2010" name="Genome Res.">
        <title>Population genomic sequencing of Coccidioides fungi reveals recent hybridization and transposon control.</title>
        <authorList>
            <person name="Neafsey D.E."/>
            <person name="Barker B.M."/>
            <person name="Sharpton T.J."/>
            <person name="Stajich J.E."/>
            <person name="Park D.J."/>
            <person name="Whiston E."/>
            <person name="Hung C.-Y."/>
            <person name="McMahan C."/>
            <person name="White J."/>
            <person name="Sykes S."/>
            <person name="Heiman D."/>
            <person name="Young S."/>
            <person name="Zeng Q."/>
            <person name="Abouelleil A."/>
            <person name="Aftuck L."/>
            <person name="Bessette D."/>
            <person name="Brown A."/>
            <person name="FitzGerald M."/>
            <person name="Lui A."/>
            <person name="Macdonald J.P."/>
            <person name="Priest M."/>
            <person name="Orbach M.J."/>
            <person name="Galgiani J.N."/>
            <person name="Kirkland T.N."/>
            <person name="Cole G.T."/>
            <person name="Birren B.W."/>
            <person name="Henn M.R."/>
            <person name="Taylor J.W."/>
            <person name="Rounsley S.D."/>
        </authorList>
    </citation>
    <scope>NUCLEOTIDE SEQUENCE [LARGE SCALE GENOMIC DNA]</scope>
    <source>
        <strain evidence="2">RMSCC 757 / Silveira</strain>
    </source>
</reference>
<protein>
    <submittedName>
        <fullName evidence="1">Predicted protein</fullName>
    </submittedName>
</protein>
<accession>E9CUP7</accession>
<reference evidence="2" key="2">
    <citation type="submission" date="2010-03" db="EMBL/GenBank/DDBJ databases">
        <title>The genome sequence of Coccidioides posadasii strain Silveira.</title>
        <authorList>
            <consortium name="The Broad Institute Genome Sequencing Center for Infectious Disease"/>
            <person name="Neafsey D."/>
            <person name="Orbach M."/>
            <person name="Henn M.R."/>
            <person name="Cole G.T."/>
            <person name="Galgiani J."/>
            <person name="Gardner M.J."/>
            <person name="Kirkland T.N."/>
            <person name="Taylor J.W."/>
            <person name="Young S.K."/>
            <person name="Zeng Q."/>
            <person name="Koehrsen M."/>
            <person name="Alvarado L."/>
            <person name="Berlin A."/>
            <person name="Borenstein D."/>
            <person name="Chapman S.B."/>
            <person name="Chen Z."/>
            <person name="Engels R."/>
            <person name="Freedman E."/>
            <person name="Gellesch M."/>
            <person name="Goldberg J."/>
            <person name="Griggs A."/>
            <person name="Gujja S."/>
            <person name="Heilman E."/>
            <person name="Heiman D."/>
            <person name="Howarth C."/>
            <person name="Jen D."/>
            <person name="Larson L."/>
            <person name="Mehta T."/>
            <person name="Neiman D."/>
            <person name="Park D."/>
            <person name="Pearson M."/>
            <person name="Richards J."/>
            <person name="Roberts A."/>
            <person name="Saif S."/>
            <person name="Shea T."/>
            <person name="Shenoy N."/>
            <person name="Sisk P."/>
            <person name="Stolte C."/>
            <person name="Sykes S."/>
            <person name="Walk T."/>
            <person name="White J."/>
            <person name="Yandava C."/>
            <person name="Haas B."/>
            <person name="Nusbaum C."/>
            <person name="Birren B."/>
        </authorList>
    </citation>
    <scope>NUCLEOTIDE SEQUENCE [LARGE SCALE GENOMIC DNA]</scope>
    <source>
        <strain evidence="2">RMSCC 757 / Silveira</strain>
    </source>
</reference>
<dbReference type="EMBL" id="GL636486">
    <property type="protein sequence ID" value="EFW23175.1"/>
    <property type="molecule type" value="Genomic_DNA"/>
</dbReference>
<sequence>MKARIESLKGEFKVIVFAGEEEEEEEEEAERGFFSTRPGGSYFFGWEPQMTHFGALRCGGARKALVVSPIGFPTSGPVASLLIGQFALVAAKSRA</sequence>
<dbReference type="Proteomes" id="UP000002497">
    <property type="component" value="Unassembled WGS sequence"/>
</dbReference>
<gene>
    <name evidence="1" type="ORF">CPSG_01074</name>
</gene>